<dbReference type="Gene3D" id="3.40.350.10">
    <property type="entry name" value="Creatinase/prolidase N-terminal domain"/>
    <property type="match status" value="1"/>
</dbReference>
<keyword evidence="2" id="KW-0031">Aminopeptidase</keyword>
<sequence length="371" mass="41354">MRASLRQHGAAMVMLVNPISLRYALDYRTYPLWQAHAHTTYAFFPAEGPIVAYNVYGNPPGADDVRVGRQNTYFDGGTELPENARLIAQDVCDFLAEIGTDNRRVAIEYVNPSLTQALLQRGLEVIDGVAVAEEARIIKSPDEILCIKWAVEVAEHGIAQVKAALRPGVSEVQLWGLLNYTNLANSGDWHNGRMLASGHRVNPWLQEATDKKVEAGDLVAFDTDMVGPFGYFADISRTFFCGPGKPSSRQKQLYRLALEEIEYNSKLVRPGVTLSEIQERAWKTPDQYKENAYCCVLHGVGMTDEYPRVNPIYRGPNPYDGVIQEGMVVCIESYMGGVGERDGVKLEQQVLVTSDGIEPISTYPWESEFLE</sequence>
<evidence type="ECO:0000313" key="2">
    <source>
        <dbReference type="EMBL" id="RFC67654.1"/>
    </source>
</evidence>
<accession>A0A371XF58</accession>
<dbReference type="CDD" id="cd01066">
    <property type="entry name" value="APP_MetAP"/>
    <property type="match status" value="1"/>
</dbReference>
<dbReference type="InterPro" id="IPR029149">
    <property type="entry name" value="Creatin/AminoP/Spt16_N"/>
</dbReference>
<dbReference type="SUPFAM" id="SSF55920">
    <property type="entry name" value="Creatinase/aminopeptidase"/>
    <property type="match status" value="1"/>
</dbReference>
<dbReference type="InterPro" id="IPR050659">
    <property type="entry name" value="Peptidase_M24B"/>
</dbReference>
<dbReference type="GO" id="GO:0004177">
    <property type="term" value="F:aminopeptidase activity"/>
    <property type="evidence" value="ECO:0007669"/>
    <property type="project" value="UniProtKB-KW"/>
</dbReference>
<keyword evidence="2" id="KW-0378">Hydrolase</keyword>
<dbReference type="SUPFAM" id="SSF53092">
    <property type="entry name" value="Creatinase/prolidase N-terminal domain"/>
    <property type="match status" value="1"/>
</dbReference>
<reference evidence="3" key="1">
    <citation type="submission" date="2018-08" db="EMBL/GenBank/DDBJ databases">
        <authorList>
            <person name="Im W.T."/>
        </authorList>
    </citation>
    <scope>NUCLEOTIDE SEQUENCE [LARGE SCALE GENOMIC DNA]</scope>
    <source>
        <strain evidence="3">LA-28</strain>
    </source>
</reference>
<dbReference type="AlphaFoldDB" id="A0A371XF58"/>
<dbReference type="InterPro" id="IPR036005">
    <property type="entry name" value="Creatinase/aminopeptidase-like"/>
</dbReference>
<proteinExistence type="predicted"/>
<dbReference type="EMBL" id="QURN01000006">
    <property type="protein sequence ID" value="RFC67654.1"/>
    <property type="molecule type" value="Genomic_DNA"/>
</dbReference>
<dbReference type="PANTHER" id="PTHR46112">
    <property type="entry name" value="AMINOPEPTIDASE"/>
    <property type="match status" value="1"/>
</dbReference>
<feature type="domain" description="Peptidase M24" evidence="1">
    <location>
        <begin position="146"/>
        <end position="353"/>
    </location>
</feature>
<dbReference type="Proteomes" id="UP000262379">
    <property type="component" value="Unassembled WGS sequence"/>
</dbReference>
<keyword evidence="2" id="KW-0645">Protease</keyword>
<name>A0A371XF58_9HYPH</name>
<dbReference type="InterPro" id="IPR000994">
    <property type="entry name" value="Pept_M24"/>
</dbReference>
<dbReference type="Gene3D" id="3.90.230.10">
    <property type="entry name" value="Creatinase/methionine aminopeptidase superfamily"/>
    <property type="match status" value="1"/>
</dbReference>
<organism evidence="2 3">
    <name type="scientific">Mesorhizobium denitrificans</name>
    <dbReference type="NCBI Taxonomy" id="2294114"/>
    <lineage>
        <taxon>Bacteria</taxon>
        <taxon>Pseudomonadati</taxon>
        <taxon>Pseudomonadota</taxon>
        <taxon>Alphaproteobacteria</taxon>
        <taxon>Hyphomicrobiales</taxon>
        <taxon>Phyllobacteriaceae</taxon>
        <taxon>Mesorhizobium</taxon>
    </lineage>
</organism>
<protein>
    <submittedName>
        <fullName evidence="2">Aminopeptidase P family protein</fullName>
    </submittedName>
</protein>
<evidence type="ECO:0000313" key="3">
    <source>
        <dbReference type="Proteomes" id="UP000262379"/>
    </source>
</evidence>
<dbReference type="PANTHER" id="PTHR46112:SF2">
    <property type="entry name" value="XAA-PRO AMINOPEPTIDASE P-RELATED"/>
    <property type="match status" value="1"/>
</dbReference>
<evidence type="ECO:0000259" key="1">
    <source>
        <dbReference type="Pfam" id="PF00557"/>
    </source>
</evidence>
<dbReference type="Pfam" id="PF00557">
    <property type="entry name" value="Peptidase_M24"/>
    <property type="match status" value="1"/>
</dbReference>
<gene>
    <name evidence="2" type="ORF">DY251_08595</name>
</gene>
<comment type="caution">
    <text evidence="2">The sequence shown here is derived from an EMBL/GenBank/DDBJ whole genome shotgun (WGS) entry which is preliminary data.</text>
</comment>
<keyword evidence="3" id="KW-1185">Reference proteome</keyword>